<evidence type="ECO:0000256" key="2">
    <source>
        <dbReference type="ARBA" id="ARBA00005023"/>
    </source>
</evidence>
<evidence type="ECO:0000313" key="8">
    <source>
        <dbReference type="EMBL" id="PNJ45496.1"/>
    </source>
</evidence>
<comment type="cofactor">
    <cofactor evidence="1">
        <name>pyridoxal 5'-phosphate</name>
        <dbReference type="ChEBI" id="CHEBI:597326"/>
    </cofactor>
</comment>
<dbReference type="AlphaFoldDB" id="A0A2J8UJP1"/>
<dbReference type="FunFam" id="3.90.1150.10:FF:000141">
    <property type="entry name" value="Kynurenine--oxoglutarate transaminase 1"/>
    <property type="match status" value="1"/>
</dbReference>
<dbReference type="GO" id="GO:0016212">
    <property type="term" value="F:kynurenine-oxoglutarate transaminase activity"/>
    <property type="evidence" value="ECO:0007669"/>
    <property type="project" value="TreeGrafter"/>
</dbReference>
<proteinExistence type="inferred from homology"/>
<comment type="similarity">
    <text evidence="3">Belongs to the class-I pyridoxal-phosphate-dependent aminotransferase family.</text>
</comment>
<dbReference type="InterPro" id="IPR051326">
    <property type="entry name" value="Kynurenine-oxoglutarate_AT"/>
</dbReference>
<evidence type="ECO:0000256" key="1">
    <source>
        <dbReference type="ARBA" id="ARBA00001933"/>
    </source>
</evidence>
<dbReference type="PANTHER" id="PTHR43807:SF14">
    <property type="entry name" value="KYNURENINE--OXOGLUTARATE TRANSAMINASE 1"/>
    <property type="match status" value="1"/>
</dbReference>
<evidence type="ECO:0000256" key="4">
    <source>
        <dbReference type="ARBA" id="ARBA00012224"/>
    </source>
</evidence>
<keyword evidence="7" id="KW-0663">Pyridoxal phosphate</keyword>
<dbReference type="EC" id="4.4.1.13" evidence="4"/>
<dbReference type="InterPro" id="IPR015424">
    <property type="entry name" value="PyrdxlP-dep_Trfase"/>
</dbReference>
<dbReference type="InterPro" id="IPR015422">
    <property type="entry name" value="PyrdxlP-dep_Trfase_small"/>
</dbReference>
<protein>
    <recommendedName>
        <fullName evidence="4">cysteine-S-conjugate beta-lyase</fullName>
        <ecNumber evidence="4">4.4.1.13</ecNumber>
    </recommendedName>
</protein>
<dbReference type="EMBL" id="NDHI03003456">
    <property type="protein sequence ID" value="PNJ45496.1"/>
    <property type="molecule type" value="Genomic_DNA"/>
</dbReference>
<organism evidence="8">
    <name type="scientific">Pongo abelii</name>
    <name type="common">Sumatran orangutan</name>
    <name type="synonym">Pongo pygmaeus abelii</name>
    <dbReference type="NCBI Taxonomy" id="9601"/>
    <lineage>
        <taxon>Eukaryota</taxon>
        <taxon>Metazoa</taxon>
        <taxon>Chordata</taxon>
        <taxon>Craniata</taxon>
        <taxon>Vertebrata</taxon>
        <taxon>Euteleostomi</taxon>
        <taxon>Mammalia</taxon>
        <taxon>Eutheria</taxon>
        <taxon>Euarchontoglires</taxon>
        <taxon>Primates</taxon>
        <taxon>Haplorrhini</taxon>
        <taxon>Catarrhini</taxon>
        <taxon>Hominidae</taxon>
        <taxon>Pongo</taxon>
    </lineage>
</organism>
<keyword evidence="6" id="KW-0808">Transferase</keyword>
<dbReference type="Gene3D" id="3.90.1150.10">
    <property type="entry name" value="Aspartate Aminotransferase, domain 1"/>
    <property type="match status" value="1"/>
</dbReference>
<gene>
    <name evidence="8" type="ORF">CR201_G0027561</name>
</gene>
<dbReference type="InterPro" id="IPR015421">
    <property type="entry name" value="PyrdxlP-dep_Trfase_major"/>
</dbReference>
<comment type="caution">
    <text evidence="8">The sequence shown here is derived from an EMBL/GenBank/DDBJ whole genome shotgun (WGS) entry which is preliminary data.</text>
</comment>
<comment type="pathway">
    <text evidence="2">Amino-acid degradation.</text>
</comment>
<feature type="non-terminal residue" evidence="8">
    <location>
        <position position="159"/>
    </location>
</feature>
<dbReference type="GO" id="GO:0005739">
    <property type="term" value="C:mitochondrion"/>
    <property type="evidence" value="ECO:0007669"/>
    <property type="project" value="TreeGrafter"/>
</dbReference>
<evidence type="ECO:0000256" key="6">
    <source>
        <dbReference type="ARBA" id="ARBA00022679"/>
    </source>
</evidence>
<sequence length="159" mass="17538">TMAKQLQARRLDGIDHNPWVQFVKLASEHDVVNLGQGFPDFPPPDFAVEAFQHAVSEDFMLNQYTKAFVSLCYPGWSAMVQSWSTAALTLPGSSGPPTSASGVTGTTGWSQSWLESSFFDPKKKKIIWGYPPLTKILASFFGKLLGQEMDPLRNVLVTV</sequence>
<dbReference type="GO" id="GO:0047804">
    <property type="term" value="F:cysteine-S-conjugate beta-lyase activity"/>
    <property type="evidence" value="ECO:0007669"/>
    <property type="project" value="UniProtKB-EC"/>
</dbReference>
<dbReference type="SUPFAM" id="SSF53383">
    <property type="entry name" value="PLP-dependent transferases"/>
    <property type="match status" value="1"/>
</dbReference>
<evidence type="ECO:0000256" key="3">
    <source>
        <dbReference type="ARBA" id="ARBA00007441"/>
    </source>
</evidence>
<dbReference type="Gene3D" id="3.40.640.10">
    <property type="entry name" value="Type I PLP-dependent aspartate aminotransferase-like (Major domain)"/>
    <property type="match status" value="1"/>
</dbReference>
<dbReference type="PANTHER" id="PTHR43807">
    <property type="entry name" value="FI04487P"/>
    <property type="match status" value="1"/>
</dbReference>
<name>A0A2J8UJP1_PONAB</name>
<accession>A0A2J8UJP1</accession>
<reference evidence="8" key="1">
    <citation type="submission" date="2017-12" db="EMBL/GenBank/DDBJ databases">
        <title>High-resolution comparative analysis of great ape genomes.</title>
        <authorList>
            <person name="Pollen A."/>
            <person name="Hastie A."/>
            <person name="Hormozdiari F."/>
            <person name="Dougherty M."/>
            <person name="Liu R."/>
            <person name="Chaisson M."/>
            <person name="Hoppe E."/>
            <person name="Hill C."/>
            <person name="Pang A."/>
            <person name="Hillier L."/>
            <person name="Baker C."/>
            <person name="Armstrong J."/>
            <person name="Shendure J."/>
            <person name="Paten B."/>
            <person name="Wilson R."/>
            <person name="Chao H."/>
            <person name="Schneider V."/>
            <person name="Ventura M."/>
            <person name="Kronenberg Z."/>
            <person name="Murali S."/>
            <person name="Gordon D."/>
            <person name="Cantsilieris S."/>
            <person name="Munson K."/>
            <person name="Nelson B."/>
            <person name="Raja A."/>
            <person name="Underwood J."/>
            <person name="Diekhans M."/>
            <person name="Fiddes I."/>
            <person name="Haussler D."/>
            <person name="Eichler E."/>
        </authorList>
    </citation>
    <scope>NUCLEOTIDE SEQUENCE [LARGE SCALE GENOMIC DNA]</scope>
    <source>
        <strain evidence="8">Susie</strain>
    </source>
</reference>
<feature type="non-terminal residue" evidence="8">
    <location>
        <position position="1"/>
    </location>
</feature>
<evidence type="ECO:0000256" key="7">
    <source>
        <dbReference type="ARBA" id="ARBA00022898"/>
    </source>
</evidence>
<keyword evidence="5" id="KW-0032">Aminotransferase</keyword>
<evidence type="ECO:0000256" key="5">
    <source>
        <dbReference type="ARBA" id="ARBA00022576"/>
    </source>
</evidence>